<reference evidence="3" key="1">
    <citation type="journal article" date="2022" name="J Environ Chem Eng">
        <title>Biodegradation of petroleum oil using a constructed nonpathogenic and heavy metal-tolerant bacterial consortium isolated from marine sponges.</title>
        <authorList>
            <person name="Dechsakulwatana C."/>
            <person name="Rungsihiranrut A."/>
            <person name="Muangchinda C."/>
            <person name="Ningthoujam R."/>
            <person name="Klankeo P."/>
            <person name="Pinyakong O."/>
        </authorList>
    </citation>
    <scope>NUCLEOTIDE SEQUENCE</scope>
    <source>
        <strain evidence="3">TL01-2</strain>
    </source>
</reference>
<reference evidence="3" key="2">
    <citation type="submission" date="2022-12" db="EMBL/GenBank/DDBJ databases">
        <authorList>
            <person name="Dechsakulwatana C."/>
            <person name="Rungsihiranrut A."/>
            <person name="Muangchinda C."/>
            <person name="Ningthoujam R."/>
            <person name="Klankeo P."/>
            <person name="Pinyakong O."/>
        </authorList>
    </citation>
    <scope>NUCLEOTIDE SEQUENCE</scope>
    <source>
        <strain evidence="3">TL01-2</strain>
    </source>
</reference>
<accession>A0AAX6NDM7</accession>
<comment type="caution">
    <text evidence="3">The sequence shown here is derived from an EMBL/GenBank/DDBJ whole genome shotgun (WGS) entry which is preliminary data.</text>
</comment>
<evidence type="ECO:0000256" key="2">
    <source>
        <dbReference type="SAM" id="Phobius"/>
    </source>
</evidence>
<organism evidence="3 4">
    <name type="scientific">Priestia aryabhattai</name>
    <name type="common">Bacillus aryabhattai</name>
    <dbReference type="NCBI Taxonomy" id="412384"/>
    <lineage>
        <taxon>Bacteria</taxon>
        <taxon>Bacillati</taxon>
        <taxon>Bacillota</taxon>
        <taxon>Bacilli</taxon>
        <taxon>Bacillales</taxon>
        <taxon>Bacillaceae</taxon>
        <taxon>Priestia</taxon>
    </lineage>
</organism>
<feature type="region of interest" description="Disordered" evidence="1">
    <location>
        <begin position="153"/>
        <end position="287"/>
    </location>
</feature>
<keyword evidence="2" id="KW-0472">Membrane</keyword>
<feature type="compositionally biased region" description="Basic residues" evidence="1">
    <location>
        <begin position="64"/>
        <end position="73"/>
    </location>
</feature>
<feature type="region of interest" description="Disordered" evidence="1">
    <location>
        <begin position="32"/>
        <end position="77"/>
    </location>
</feature>
<keyword evidence="2" id="KW-1133">Transmembrane helix</keyword>
<feature type="transmembrane region" description="Helical" evidence="2">
    <location>
        <begin position="6"/>
        <end position="23"/>
    </location>
</feature>
<feature type="compositionally biased region" description="Polar residues" evidence="1">
    <location>
        <begin position="231"/>
        <end position="246"/>
    </location>
</feature>
<sequence>MFYILMFIELIVIGISFFLWFQWNREEKGTSYSTATSSRNLDPPFEDTYNEPRRERAPKPTKSSAKKKSKKKTKQNEFEEDIAWNSFGIVERDKSVVADRREMDDLLGVGNQDDDDYLTVQDLKNSKEQNSPGKNKTIEDEFAELFSDDEKDQFDESFEFQNLSKPKKEEPQFNDFSDFENFDLGNEPLEEKPKNPQDENEDAYDFLKNYDFGKEENDNLDDDIFERARNKTLNPEQPKTADVTTESFDDWDEEPTTKIAPAKETENKRTNSSKQNGSPIDEDDDDDIFARLQRLSNMMDQQKK</sequence>
<name>A0AAX6NDM7_PRIAR</name>
<dbReference type="AlphaFoldDB" id="A0AAX6NDM7"/>
<gene>
    <name evidence="3" type="ORF">O0Q50_21900</name>
</gene>
<evidence type="ECO:0000313" key="3">
    <source>
        <dbReference type="EMBL" id="MDU9693836.1"/>
    </source>
</evidence>
<proteinExistence type="predicted"/>
<dbReference type="Proteomes" id="UP001269400">
    <property type="component" value="Unassembled WGS sequence"/>
</dbReference>
<keyword evidence="2" id="KW-0812">Transmembrane</keyword>
<evidence type="ECO:0000313" key="4">
    <source>
        <dbReference type="Proteomes" id="UP001269400"/>
    </source>
</evidence>
<evidence type="ECO:0000256" key="1">
    <source>
        <dbReference type="SAM" id="MobiDB-lite"/>
    </source>
</evidence>
<dbReference type="RefSeq" id="WP_316911054.1">
    <property type="nucleotide sequence ID" value="NZ_JAPTGD010000002.1"/>
</dbReference>
<protein>
    <submittedName>
        <fullName evidence="3">Uncharacterized protein</fullName>
    </submittedName>
</protein>
<dbReference type="EMBL" id="JAPTGD010000002">
    <property type="protein sequence ID" value="MDU9693836.1"/>
    <property type="molecule type" value="Genomic_DNA"/>
</dbReference>